<feature type="domain" description="LysM" evidence="2">
    <location>
        <begin position="91"/>
        <end position="135"/>
    </location>
</feature>
<evidence type="ECO:0000259" key="2">
    <source>
        <dbReference type="PROSITE" id="PS51782"/>
    </source>
</evidence>
<dbReference type="InterPro" id="IPR023346">
    <property type="entry name" value="Lysozyme-like_dom_sf"/>
</dbReference>
<dbReference type="SMART" id="SM00257">
    <property type="entry name" value="LysM"/>
    <property type="match status" value="3"/>
</dbReference>
<dbReference type="Pfam" id="PF01476">
    <property type="entry name" value="LysM"/>
    <property type="match status" value="3"/>
</dbReference>
<dbReference type="PROSITE" id="PS51782">
    <property type="entry name" value="LYSM"/>
    <property type="match status" value="3"/>
</dbReference>
<reference evidence="3 4" key="1">
    <citation type="submission" date="2020-07" db="EMBL/GenBank/DDBJ databases">
        <title>Sequencing the genomes of 1000 actinobacteria strains.</title>
        <authorList>
            <person name="Klenk H.-P."/>
        </authorList>
    </citation>
    <scope>NUCLEOTIDE SEQUENCE [LARGE SCALE GENOMIC DNA]</scope>
    <source>
        <strain evidence="3 4">DSM 102047</strain>
    </source>
</reference>
<feature type="domain" description="LysM" evidence="2">
    <location>
        <begin position="163"/>
        <end position="207"/>
    </location>
</feature>
<dbReference type="Gene3D" id="1.10.530.10">
    <property type="match status" value="1"/>
</dbReference>
<dbReference type="AlphaFoldDB" id="A0A7Y9LQX3"/>
<evidence type="ECO:0000256" key="1">
    <source>
        <dbReference type="SAM" id="SignalP"/>
    </source>
</evidence>
<dbReference type="InterPro" id="IPR036779">
    <property type="entry name" value="LysM_dom_sf"/>
</dbReference>
<sequence>MTPARQLKSETTKRKQMVMVGTAALPVIALSSLALAQPAMAAPAPTGLPQSLGSTGTLSTAVTAQSSTNRIPAASVASQVPTLKPASNVPGSYVVRPGDTISAIAAKYRLNMNTVLKLNGFGTMTLIYPGQRIKLTGSAAPRPATSKPAASKPAAAPVQATAGSYRIKAGDTLSGIAARYRISLQSLLQANRLSLSSIIYTGRTLKIPGTAASQPAASKPTASKPAAVPVQATAGSYRIKAGDTLSGIAARYRISLQSLLQANRLSLSSIIYAGKTLKIPGSTVASGSTNATPQQLVPSTFLNYTYPEAVVAQANKNKAALMAAPVPSPSQMKALIASTAKQMGVDPSLALAFAWQESGFNAQAVSPANAIGAMQVIPSSGEWASQLVGRHLNLLNPRDNVVAGIAIIRALVATSPSVKLAVAGYYQGQYSVSKHGMFNDTKQYVASVLALQARFR</sequence>
<gene>
    <name evidence="3" type="ORF">FHU41_000175</name>
</gene>
<dbReference type="InterPro" id="IPR018392">
    <property type="entry name" value="LysM"/>
</dbReference>
<feature type="domain" description="LysM" evidence="2">
    <location>
        <begin position="235"/>
        <end position="279"/>
    </location>
</feature>
<accession>A0A7Y9LQX3</accession>
<proteinExistence type="predicted"/>
<dbReference type="CDD" id="cd00118">
    <property type="entry name" value="LysM"/>
    <property type="match status" value="3"/>
</dbReference>
<dbReference type="GO" id="GO:0008932">
    <property type="term" value="F:lytic endotransglycosylase activity"/>
    <property type="evidence" value="ECO:0007669"/>
    <property type="project" value="TreeGrafter"/>
</dbReference>
<dbReference type="Pfam" id="PF01464">
    <property type="entry name" value="SLT"/>
    <property type="match status" value="1"/>
</dbReference>
<dbReference type="CDD" id="cd00254">
    <property type="entry name" value="LT-like"/>
    <property type="match status" value="1"/>
</dbReference>
<dbReference type="EMBL" id="JACBYQ010000001">
    <property type="protein sequence ID" value="NYE93954.1"/>
    <property type="molecule type" value="Genomic_DNA"/>
</dbReference>
<feature type="signal peptide" evidence="1">
    <location>
        <begin position="1"/>
        <end position="41"/>
    </location>
</feature>
<organism evidence="3 4">
    <name type="scientific">Psychromicrobium silvestre</name>
    <dbReference type="NCBI Taxonomy" id="1645614"/>
    <lineage>
        <taxon>Bacteria</taxon>
        <taxon>Bacillati</taxon>
        <taxon>Actinomycetota</taxon>
        <taxon>Actinomycetes</taxon>
        <taxon>Micrococcales</taxon>
        <taxon>Micrococcaceae</taxon>
        <taxon>Psychromicrobium</taxon>
    </lineage>
</organism>
<keyword evidence="1" id="KW-0732">Signal</keyword>
<protein>
    <submittedName>
        <fullName evidence="3">LysM repeat protein</fullName>
    </submittedName>
</protein>
<dbReference type="Gene3D" id="3.10.350.10">
    <property type="entry name" value="LysM domain"/>
    <property type="match status" value="3"/>
</dbReference>
<dbReference type="SUPFAM" id="SSF54106">
    <property type="entry name" value="LysM domain"/>
    <property type="match status" value="3"/>
</dbReference>
<evidence type="ECO:0000313" key="3">
    <source>
        <dbReference type="EMBL" id="NYE93954.1"/>
    </source>
</evidence>
<dbReference type="RefSeq" id="WP_246279394.1">
    <property type="nucleotide sequence ID" value="NZ_JACBYQ010000001.1"/>
</dbReference>
<dbReference type="InterPro" id="IPR008258">
    <property type="entry name" value="Transglycosylase_SLT_dom_1"/>
</dbReference>
<keyword evidence="4" id="KW-1185">Reference proteome</keyword>
<dbReference type="Proteomes" id="UP000521748">
    <property type="component" value="Unassembled WGS sequence"/>
</dbReference>
<dbReference type="PANTHER" id="PTHR33734">
    <property type="entry name" value="LYSM DOMAIN-CONTAINING GPI-ANCHORED PROTEIN 2"/>
    <property type="match status" value="1"/>
</dbReference>
<evidence type="ECO:0000313" key="4">
    <source>
        <dbReference type="Proteomes" id="UP000521748"/>
    </source>
</evidence>
<dbReference type="SUPFAM" id="SSF53955">
    <property type="entry name" value="Lysozyme-like"/>
    <property type="match status" value="1"/>
</dbReference>
<feature type="chain" id="PRO_5030930423" evidence="1">
    <location>
        <begin position="42"/>
        <end position="456"/>
    </location>
</feature>
<name>A0A7Y9LQX3_9MICC</name>
<dbReference type="PANTHER" id="PTHR33734:SF22">
    <property type="entry name" value="MEMBRANE-BOUND LYTIC MUREIN TRANSGLYCOSYLASE D"/>
    <property type="match status" value="1"/>
</dbReference>
<comment type="caution">
    <text evidence="3">The sequence shown here is derived from an EMBL/GenBank/DDBJ whole genome shotgun (WGS) entry which is preliminary data.</text>
</comment>